<organism evidence="4 5">
    <name type="scientific">Alligator mississippiensis</name>
    <name type="common">American alligator</name>
    <dbReference type="NCBI Taxonomy" id="8496"/>
    <lineage>
        <taxon>Eukaryota</taxon>
        <taxon>Metazoa</taxon>
        <taxon>Chordata</taxon>
        <taxon>Craniata</taxon>
        <taxon>Vertebrata</taxon>
        <taxon>Euteleostomi</taxon>
        <taxon>Archelosauria</taxon>
        <taxon>Archosauria</taxon>
        <taxon>Crocodylia</taxon>
        <taxon>Alligatoridae</taxon>
        <taxon>Alligatorinae</taxon>
        <taxon>Alligator</taxon>
    </lineage>
</organism>
<keyword evidence="5" id="KW-1185">Reference proteome</keyword>
<accession>A0A151MX82</accession>
<name>A0A151MX82_ALLMI</name>
<gene>
    <name evidence="4" type="ORF">Y1Q_0009841</name>
</gene>
<dbReference type="InterPro" id="IPR027806">
    <property type="entry name" value="HARBI1_dom"/>
</dbReference>
<evidence type="ECO:0000256" key="2">
    <source>
        <dbReference type="ARBA" id="ARBA00022723"/>
    </source>
</evidence>
<proteinExistence type="predicted"/>
<dbReference type="STRING" id="8496.A0A151MX82"/>
<comment type="caution">
    <text evidence="4">The sequence shown here is derived from an EMBL/GenBank/DDBJ whole genome shotgun (WGS) entry which is preliminary data.</text>
</comment>
<evidence type="ECO:0000313" key="5">
    <source>
        <dbReference type="Proteomes" id="UP000050525"/>
    </source>
</evidence>
<dbReference type="Pfam" id="PF13359">
    <property type="entry name" value="DDE_Tnp_4"/>
    <property type="match status" value="1"/>
</dbReference>
<sequence>MAREAVQEVCLVIQDILASHFIHLINPQEMIAAFCYKNFPNCVEAMNSTHISIFFLNTQAFISHKGYFSIILQDVVDCQDCFTHIFVSWAGSTHDAHVFCNSPLPEMMESRHCTKYQEGRG</sequence>
<evidence type="ECO:0000256" key="1">
    <source>
        <dbReference type="ARBA" id="ARBA00001968"/>
    </source>
</evidence>
<dbReference type="EMBL" id="AKHW03004724">
    <property type="protein sequence ID" value="KYO29029.1"/>
    <property type="molecule type" value="Genomic_DNA"/>
</dbReference>
<dbReference type="Proteomes" id="UP000050525">
    <property type="component" value="Unassembled WGS sequence"/>
</dbReference>
<dbReference type="GO" id="GO:0046872">
    <property type="term" value="F:metal ion binding"/>
    <property type="evidence" value="ECO:0007669"/>
    <property type="project" value="UniProtKB-KW"/>
</dbReference>
<reference evidence="4 5" key="1">
    <citation type="journal article" date="2012" name="Genome Biol.">
        <title>Sequencing three crocodilian genomes to illuminate the evolution of archosaurs and amniotes.</title>
        <authorList>
            <person name="St John J.A."/>
            <person name="Braun E.L."/>
            <person name="Isberg S.R."/>
            <person name="Miles L.G."/>
            <person name="Chong A.Y."/>
            <person name="Gongora J."/>
            <person name="Dalzell P."/>
            <person name="Moran C."/>
            <person name="Bed'hom B."/>
            <person name="Abzhanov A."/>
            <person name="Burgess S.C."/>
            <person name="Cooksey A.M."/>
            <person name="Castoe T.A."/>
            <person name="Crawford N.G."/>
            <person name="Densmore L.D."/>
            <person name="Drew J.C."/>
            <person name="Edwards S.V."/>
            <person name="Faircloth B.C."/>
            <person name="Fujita M.K."/>
            <person name="Greenwold M.J."/>
            <person name="Hoffmann F.G."/>
            <person name="Howard J.M."/>
            <person name="Iguchi T."/>
            <person name="Janes D.E."/>
            <person name="Khan S.Y."/>
            <person name="Kohno S."/>
            <person name="de Koning A.J."/>
            <person name="Lance S.L."/>
            <person name="McCarthy F.M."/>
            <person name="McCormack J.E."/>
            <person name="Merchant M.E."/>
            <person name="Peterson D.G."/>
            <person name="Pollock D.D."/>
            <person name="Pourmand N."/>
            <person name="Raney B.J."/>
            <person name="Roessler K.A."/>
            <person name="Sanford J.R."/>
            <person name="Sawyer R.H."/>
            <person name="Schmidt C.J."/>
            <person name="Triplett E.W."/>
            <person name="Tuberville T.D."/>
            <person name="Venegas-Anaya M."/>
            <person name="Howard J.T."/>
            <person name="Jarvis E.D."/>
            <person name="Guillette L.J.Jr."/>
            <person name="Glenn T.C."/>
            <person name="Green R.E."/>
            <person name="Ray D.A."/>
        </authorList>
    </citation>
    <scope>NUCLEOTIDE SEQUENCE [LARGE SCALE GENOMIC DNA]</scope>
    <source>
        <strain evidence="4">KSC_2009_1</strain>
    </source>
</reference>
<evidence type="ECO:0000313" key="4">
    <source>
        <dbReference type="EMBL" id="KYO29029.1"/>
    </source>
</evidence>
<keyword evidence="2" id="KW-0479">Metal-binding</keyword>
<protein>
    <recommendedName>
        <fullName evidence="3">DDE Tnp4 domain-containing protein</fullName>
    </recommendedName>
</protein>
<dbReference type="AlphaFoldDB" id="A0A151MX82"/>
<comment type="cofactor">
    <cofactor evidence="1">
        <name>a divalent metal cation</name>
        <dbReference type="ChEBI" id="CHEBI:60240"/>
    </cofactor>
</comment>
<evidence type="ECO:0000259" key="3">
    <source>
        <dbReference type="Pfam" id="PF13359"/>
    </source>
</evidence>
<feature type="domain" description="DDE Tnp4" evidence="3">
    <location>
        <begin position="57"/>
        <end position="109"/>
    </location>
</feature>